<dbReference type="PANTHER" id="PTHR30126">
    <property type="entry name" value="HTH-TYPE TRANSCRIPTIONAL REGULATOR"/>
    <property type="match status" value="1"/>
</dbReference>
<reference evidence="6" key="2">
    <citation type="submission" date="2020-09" db="EMBL/GenBank/DDBJ databases">
        <authorList>
            <person name="Sun Q."/>
            <person name="Zhou Y."/>
        </authorList>
    </citation>
    <scope>NUCLEOTIDE SEQUENCE</scope>
    <source>
        <strain evidence="6">CGMCC 1.15725</strain>
    </source>
</reference>
<dbReference type="Proteomes" id="UP000646365">
    <property type="component" value="Unassembled WGS sequence"/>
</dbReference>
<dbReference type="CDD" id="cd05466">
    <property type="entry name" value="PBP2_LTTR_substrate"/>
    <property type="match status" value="1"/>
</dbReference>
<keyword evidence="4" id="KW-0804">Transcription</keyword>
<dbReference type="InterPro" id="IPR000847">
    <property type="entry name" value="LysR_HTH_N"/>
</dbReference>
<dbReference type="SUPFAM" id="SSF53850">
    <property type="entry name" value="Periplasmic binding protein-like II"/>
    <property type="match status" value="1"/>
</dbReference>
<keyword evidence="7" id="KW-1185">Reference proteome</keyword>
<dbReference type="InterPro" id="IPR005119">
    <property type="entry name" value="LysR_subst-bd"/>
</dbReference>
<keyword evidence="2" id="KW-0805">Transcription regulation</keyword>
<evidence type="ECO:0000256" key="1">
    <source>
        <dbReference type="ARBA" id="ARBA00009437"/>
    </source>
</evidence>
<evidence type="ECO:0000313" key="7">
    <source>
        <dbReference type="Proteomes" id="UP000646365"/>
    </source>
</evidence>
<accession>A0A8J2YQ09</accession>
<evidence type="ECO:0000313" key="6">
    <source>
        <dbReference type="EMBL" id="GGF02885.1"/>
    </source>
</evidence>
<dbReference type="GO" id="GO:0000976">
    <property type="term" value="F:transcription cis-regulatory region binding"/>
    <property type="evidence" value="ECO:0007669"/>
    <property type="project" value="TreeGrafter"/>
</dbReference>
<proteinExistence type="inferred from homology"/>
<evidence type="ECO:0000256" key="2">
    <source>
        <dbReference type="ARBA" id="ARBA00023015"/>
    </source>
</evidence>
<name>A0A8J2YQ09_9PROT</name>
<comment type="caution">
    <text evidence="6">The sequence shown here is derived from an EMBL/GenBank/DDBJ whole genome shotgun (WGS) entry which is preliminary data.</text>
</comment>
<reference evidence="6" key="1">
    <citation type="journal article" date="2014" name="Int. J. Syst. Evol. Microbiol.">
        <title>Complete genome sequence of Corynebacterium casei LMG S-19264T (=DSM 44701T), isolated from a smear-ripened cheese.</title>
        <authorList>
            <consortium name="US DOE Joint Genome Institute (JGI-PGF)"/>
            <person name="Walter F."/>
            <person name="Albersmeier A."/>
            <person name="Kalinowski J."/>
            <person name="Ruckert C."/>
        </authorList>
    </citation>
    <scope>NUCLEOTIDE SEQUENCE</scope>
    <source>
        <strain evidence="6">CGMCC 1.15725</strain>
    </source>
</reference>
<dbReference type="PROSITE" id="PS50931">
    <property type="entry name" value="HTH_LYSR"/>
    <property type="match status" value="1"/>
</dbReference>
<feature type="domain" description="HTH lysR-type" evidence="5">
    <location>
        <begin position="1"/>
        <end position="58"/>
    </location>
</feature>
<protein>
    <submittedName>
        <fullName evidence="6">LysR family transcriptional regulator</fullName>
    </submittedName>
</protein>
<dbReference type="Pfam" id="PF03466">
    <property type="entry name" value="LysR_substrate"/>
    <property type="match status" value="1"/>
</dbReference>
<organism evidence="6 7">
    <name type="scientific">Aliidongia dinghuensis</name>
    <dbReference type="NCBI Taxonomy" id="1867774"/>
    <lineage>
        <taxon>Bacteria</taxon>
        <taxon>Pseudomonadati</taxon>
        <taxon>Pseudomonadota</taxon>
        <taxon>Alphaproteobacteria</taxon>
        <taxon>Rhodospirillales</taxon>
        <taxon>Dongiaceae</taxon>
        <taxon>Aliidongia</taxon>
    </lineage>
</organism>
<keyword evidence="3" id="KW-0238">DNA-binding</keyword>
<dbReference type="Gene3D" id="3.40.190.10">
    <property type="entry name" value="Periplasmic binding protein-like II"/>
    <property type="match status" value="1"/>
</dbReference>
<dbReference type="SUPFAM" id="SSF46785">
    <property type="entry name" value="Winged helix' DNA-binding domain"/>
    <property type="match status" value="1"/>
</dbReference>
<dbReference type="InterPro" id="IPR036390">
    <property type="entry name" value="WH_DNA-bd_sf"/>
</dbReference>
<dbReference type="AlphaFoldDB" id="A0A8J2YQ09"/>
<evidence type="ECO:0000259" key="5">
    <source>
        <dbReference type="PROSITE" id="PS50931"/>
    </source>
</evidence>
<dbReference type="RefSeq" id="WP_189042186.1">
    <property type="nucleotide sequence ID" value="NZ_BMJQ01000001.1"/>
</dbReference>
<dbReference type="PRINTS" id="PR00039">
    <property type="entry name" value="HTHLYSR"/>
</dbReference>
<dbReference type="Pfam" id="PF00126">
    <property type="entry name" value="HTH_1"/>
    <property type="match status" value="1"/>
</dbReference>
<dbReference type="EMBL" id="BMJQ01000001">
    <property type="protein sequence ID" value="GGF02885.1"/>
    <property type="molecule type" value="Genomic_DNA"/>
</dbReference>
<dbReference type="Gene3D" id="3.40.190.290">
    <property type="match status" value="1"/>
</dbReference>
<dbReference type="Gene3D" id="1.10.10.10">
    <property type="entry name" value="Winged helix-like DNA-binding domain superfamily/Winged helix DNA-binding domain"/>
    <property type="match status" value="1"/>
</dbReference>
<gene>
    <name evidence="6" type="ORF">GCM10011611_05490</name>
</gene>
<dbReference type="GO" id="GO:0003700">
    <property type="term" value="F:DNA-binding transcription factor activity"/>
    <property type="evidence" value="ECO:0007669"/>
    <property type="project" value="InterPro"/>
</dbReference>
<sequence>MELKWLEDFVSLANTGSFSRSAEERNVTQPAFSRRIRALEMWLGAELIDRSTYPTTLTPAGRSFRATAEEVLTLLGQQRDAFLMERSRTHAAVRFSALHTISLTFFPRWLREMEKTLGPLTTRLVPGNLHDCVEALSEGDCDFLLCFAHEAVPIMVDPAQFPSILVARDRLMPVTRPGGDGSNFPGTDAAPARLLAYSADCFLGRIVEQIRQRNPAHHFAVCYENSMAESLKAMALEGHGAAWLPMSSITQELAAGTLVRAAGPEWELPLEIRLYRSAARLRPAAAALWAQALATGAPPPRDP</sequence>
<dbReference type="PANTHER" id="PTHR30126:SF2">
    <property type="entry name" value="HTH-TYPE TRANSCRIPTIONAL REGULATOR YJIE"/>
    <property type="match status" value="1"/>
</dbReference>
<evidence type="ECO:0000256" key="4">
    <source>
        <dbReference type="ARBA" id="ARBA00023163"/>
    </source>
</evidence>
<evidence type="ECO:0000256" key="3">
    <source>
        <dbReference type="ARBA" id="ARBA00023125"/>
    </source>
</evidence>
<dbReference type="InterPro" id="IPR036388">
    <property type="entry name" value="WH-like_DNA-bd_sf"/>
</dbReference>
<comment type="similarity">
    <text evidence="1">Belongs to the LysR transcriptional regulatory family.</text>
</comment>